<dbReference type="InterPro" id="IPR038765">
    <property type="entry name" value="Papain-like_cys_pep_sf"/>
</dbReference>
<evidence type="ECO:0000259" key="8">
    <source>
        <dbReference type="SMART" id="SM00645"/>
    </source>
</evidence>
<evidence type="ECO:0000256" key="6">
    <source>
        <dbReference type="ARBA" id="ARBA00023157"/>
    </source>
</evidence>
<dbReference type="PANTHER" id="PTHR12411">
    <property type="entry name" value="CYSTEINE PROTEASE FAMILY C1-RELATED"/>
    <property type="match status" value="1"/>
</dbReference>
<dbReference type="InterPro" id="IPR013201">
    <property type="entry name" value="Prot_inhib_I29"/>
</dbReference>
<feature type="domain" description="Cathepsin propeptide inhibitor" evidence="9">
    <location>
        <begin position="36"/>
        <end position="92"/>
    </location>
</feature>
<dbReference type="InterPro" id="IPR039417">
    <property type="entry name" value="Peptidase_C1A_papain-like"/>
</dbReference>
<evidence type="ECO:0000256" key="3">
    <source>
        <dbReference type="ARBA" id="ARBA00022729"/>
    </source>
</evidence>
<dbReference type="GO" id="GO:0006508">
    <property type="term" value="P:proteolysis"/>
    <property type="evidence" value="ECO:0007669"/>
    <property type="project" value="UniProtKB-KW"/>
</dbReference>
<dbReference type="Proteomes" id="UP001341281">
    <property type="component" value="Chromosome 07"/>
</dbReference>
<dbReference type="PROSITE" id="PS00139">
    <property type="entry name" value="THIOL_PROTEASE_CYS"/>
    <property type="match status" value="1"/>
</dbReference>
<proteinExistence type="inferred from homology"/>
<dbReference type="Pfam" id="PF00112">
    <property type="entry name" value="Peptidase_C1"/>
    <property type="match status" value="1"/>
</dbReference>
<dbReference type="SMART" id="SM00645">
    <property type="entry name" value="Pept_C1"/>
    <property type="match status" value="1"/>
</dbReference>
<dbReference type="Pfam" id="PF08246">
    <property type="entry name" value="Inhibitor_I29"/>
    <property type="match status" value="1"/>
</dbReference>
<evidence type="ECO:0000256" key="7">
    <source>
        <dbReference type="SAM" id="SignalP"/>
    </source>
</evidence>
<feature type="signal peptide" evidence="7">
    <location>
        <begin position="1"/>
        <end position="23"/>
    </location>
</feature>
<evidence type="ECO:0000256" key="1">
    <source>
        <dbReference type="ARBA" id="ARBA00008455"/>
    </source>
</evidence>
<dbReference type="Gene3D" id="3.90.70.10">
    <property type="entry name" value="Cysteine proteinases"/>
    <property type="match status" value="1"/>
</dbReference>
<dbReference type="PRINTS" id="PR00705">
    <property type="entry name" value="PAPAIN"/>
</dbReference>
<dbReference type="InterPro" id="IPR000668">
    <property type="entry name" value="Peptidase_C1A_C"/>
</dbReference>
<dbReference type="InterPro" id="IPR025661">
    <property type="entry name" value="Pept_asp_AS"/>
</dbReference>
<keyword evidence="3 7" id="KW-0732">Signal</keyword>
<feature type="domain" description="Peptidase C1A papain C-terminal" evidence="8">
    <location>
        <begin position="122"/>
        <end position="337"/>
    </location>
</feature>
<dbReference type="InterPro" id="IPR000169">
    <property type="entry name" value="Pept_cys_AS"/>
</dbReference>
<evidence type="ECO:0000256" key="2">
    <source>
        <dbReference type="ARBA" id="ARBA00022670"/>
    </source>
</evidence>
<dbReference type="SUPFAM" id="SSF54001">
    <property type="entry name" value="Cysteine proteinases"/>
    <property type="match status" value="1"/>
</dbReference>
<evidence type="ECO:0000313" key="10">
    <source>
        <dbReference type="EMBL" id="WVZ84063.1"/>
    </source>
</evidence>
<dbReference type="InterPro" id="IPR025660">
    <property type="entry name" value="Pept_his_AS"/>
</dbReference>
<keyword evidence="11" id="KW-1185">Reference proteome</keyword>
<dbReference type="FunFam" id="3.90.70.10:FF:000023">
    <property type="entry name" value="Senescence-specific cysteine protease SAG39"/>
    <property type="match status" value="1"/>
</dbReference>
<evidence type="ECO:0000256" key="5">
    <source>
        <dbReference type="ARBA" id="ARBA00022807"/>
    </source>
</evidence>
<dbReference type="EMBL" id="CP144751">
    <property type="protein sequence ID" value="WVZ84064.1"/>
    <property type="molecule type" value="Genomic_DNA"/>
</dbReference>
<dbReference type="PROSITE" id="PS51257">
    <property type="entry name" value="PROKAR_LIPOPROTEIN"/>
    <property type="match status" value="1"/>
</dbReference>
<keyword evidence="6" id="KW-1015">Disulfide bond</keyword>
<evidence type="ECO:0000313" key="11">
    <source>
        <dbReference type="Proteomes" id="UP001341281"/>
    </source>
</evidence>
<keyword evidence="4" id="KW-0378">Hydrolase</keyword>
<keyword evidence="2" id="KW-0645">Protease</keyword>
<dbReference type="SMART" id="SM00848">
    <property type="entry name" value="Inhibitor_I29"/>
    <property type="match status" value="1"/>
</dbReference>
<organism evidence="10 11">
    <name type="scientific">Paspalum notatum var. saurae</name>
    <dbReference type="NCBI Taxonomy" id="547442"/>
    <lineage>
        <taxon>Eukaryota</taxon>
        <taxon>Viridiplantae</taxon>
        <taxon>Streptophyta</taxon>
        <taxon>Embryophyta</taxon>
        <taxon>Tracheophyta</taxon>
        <taxon>Spermatophyta</taxon>
        <taxon>Magnoliopsida</taxon>
        <taxon>Liliopsida</taxon>
        <taxon>Poales</taxon>
        <taxon>Poaceae</taxon>
        <taxon>PACMAD clade</taxon>
        <taxon>Panicoideae</taxon>
        <taxon>Andropogonodae</taxon>
        <taxon>Paspaleae</taxon>
        <taxon>Paspalinae</taxon>
        <taxon>Paspalum</taxon>
    </lineage>
</organism>
<evidence type="ECO:0000256" key="4">
    <source>
        <dbReference type="ARBA" id="ARBA00022801"/>
    </source>
</evidence>
<accession>A0AAQ3U2E6</accession>
<gene>
    <name evidence="10" type="ORF">U9M48_031139</name>
</gene>
<dbReference type="InterPro" id="IPR013128">
    <property type="entry name" value="Peptidase_C1A"/>
</dbReference>
<sequence length="552" mass="59508">MASSKAFFFAILGCACLCSSVLAVRELSDVAMVDRFERWMVEHGRVYEDAAEKAWRFEVFKDNVAFIESFNAGNNKFWLGVNQFADLTVGEFKSTIANKGFKPISVNAPTRFRYENLSVNALPTSVDWRTKGAVTPIKNQGQCGCCWAFSAVAAMEGIVKLSTSSLISLSEQEIVDCDTHGMDEGCGGGWMDGAFEFVVKNGGITTESSYPYKAVDGKCKGGSKSAATIKGYEDVPANNEAALMKAVANQPVSVAVDAGDRTFMFYSGGVMTGSCGTELDHGIAAIGYGVESDGTKYWILKNSWGTTWGEKGFLRMEKDISDKRGMCGLAMKPSYPTDSITMFLEAQCSSIPNKTVVDLKPAAFLLYSCFFSPSITSLMHLSTSSLLTGPFLMRNPFPHALSTYFAAVGWSAHCGIPTIGTPVATDSIVEFHPQCLNFFVHHPVPVALCASTSSCGQKGTIRPLSLNLPQSSSDNFSASSFLNTQTNAFLESYKPWPSSSSCAASRLATVPYEASTTEQGSCLSSHSMHGAAELETRLKPYALLDGNRPSSR</sequence>
<dbReference type="AlphaFoldDB" id="A0AAQ3U2E6"/>
<protein>
    <submittedName>
        <fullName evidence="10">Uncharacterized protein</fullName>
    </submittedName>
</protein>
<dbReference type="PROSITE" id="PS00640">
    <property type="entry name" value="THIOL_PROTEASE_ASN"/>
    <property type="match status" value="1"/>
</dbReference>
<dbReference type="CDD" id="cd02248">
    <property type="entry name" value="Peptidase_C1A"/>
    <property type="match status" value="1"/>
</dbReference>
<keyword evidence="5" id="KW-0788">Thiol protease</keyword>
<reference evidence="10 11" key="1">
    <citation type="submission" date="2024-02" db="EMBL/GenBank/DDBJ databases">
        <title>High-quality chromosome-scale genome assembly of Pensacola bahiagrass (Paspalum notatum Flugge var. saurae).</title>
        <authorList>
            <person name="Vega J.M."/>
            <person name="Podio M."/>
            <person name="Orjuela J."/>
            <person name="Siena L.A."/>
            <person name="Pessino S.C."/>
            <person name="Combes M.C."/>
            <person name="Mariac C."/>
            <person name="Albertini E."/>
            <person name="Pupilli F."/>
            <person name="Ortiz J.P.A."/>
            <person name="Leblanc O."/>
        </authorList>
    </citation>
    <scope>NUCLEOTIDE SEQUENCE [LARGE SCALE GENOMIC DNA]</scope>
    <source>
        <strain evidence="10">R1</strain>
        <tissue evidence="10">Leaf</tissue>
    </source>
</reference>
<dbReference type="PROSITE" id="PS00639">
    <property type="entry name" value="THIOL_PROTEASE_HIS"/>
    <property type="match status" value="1"/>
</dbReference>
<dbReference type="GO" id="GO:0008234">
    <property type="term" value="F:cysteine-type peptidase activity"/>
    <property type="evidence" value="ECO:0007669"/>
    <property type="project" value="UniProtKB-KW"/>
</dbReference>
<comment type="similarity">
    <text evidence="1">Belongs to the peptidase C1 family.</text>
</comment>
<dbReference type="EMBL" id="CP144751">
    <property type="protein sequence ID" value="WVZ84063.1"/>
    <property type="molecule type" value="Genomic_DNA"/>
</dbReference>
<evidence type="ECO:0000259" key="9">
    <source>
        <dbReference type="SMART" id="SM00848"/>
    </source>
</evidence>
<feature type="chain" id="PRO_5044712207" evidence="7">
    <location>
        <begin position="24"/>
        <end position="552"/>
    </location>
</feature>
<name>A0AAQ3U2E6_PASNO</name>